<feature type="transmembrane region" description="Helical" evidence="5">
    <location>
        <begin position="502"/>
        <end position="530"/>
    </location>
</feature>
<keyword evidence="8" id="KW-1185">Reference proteome</keyword>
<evidence type="ECO:0000256" key="2">
    <source>
        <dbReference type="ARBA" id="ARBA00022692"/>
    </source>
</evidence>
<feature type="domain" description="G-protein coupled receptors family 1 profile" evidence="6">
    <location>
        <begin position="154"/>
        <end position="522"/>
    </location>
</feature>
<dbReference type="Gene3D" id="1.20.1070.10">
    <property type="entry name" value="Rhodopsin 7-helix transmembrane proteins"/>
    <property type="match status" value="2"/>
</dbReference>
<evidence type="ECO:0000313" key="8">
    <source>
        <dbReference type="Proteomes" id="UP001642483"/>
    </source>
</evidence>
<reference evidence="7 8" key="1">
    <citation type="submission" date="2024-02" db="EMBL/GenBank/DDBJ databases">
        <authorList>
            <person name="Daric V."/>
            <person name="Darras S."/>
        </authorList>
    </citation>
    <scope>NUCLEOTIDE SEQUENCE [LARGE SCALE GENOMIC DNA]</scope>
</reference>
<dbReference type="PANTHER" id="PTHR24372:SF77">
    <property type="entry name" value="G-PROTEIN COUPLED RECEPTORS FAMILY 1 PROFILE DOMAIN-CONTAINING PROTEIN"/>
    <property type="match status" value="1"/>
</dbReference>
<organism evidence="7 8">
    <name type="scientific">Clavelina lepadiformis</name>
    <name type="common">Light-bulb sea squirt</name>
    <name type="synonym">Ascidia lepadiformis</name>
    <dbReference type="NCBI Taxonomy" id="159417"/>
    <lineage>
        <taxon>Eukaryota</taxon>
        <taxon>Metazoa</taxon>
        <taxon>Chordata</taxon>
        <taxon>Tunicata</taxon>
        <taxon>Ascidiacea</taxon>
        <taxon>Aplousobranchia</taxon>
        <taxon>Clavelinidae</taxon>
        <taxon>Clavelina</taxon>
    </lineage>
</organism>
<comment type="subcellular location">
    <subcellularLocation>
        <location evidence="1">Membrane</location>
    </subcellularLocation>
</comment>
<feature type="transmembrane region" description="Helical" evidence="5">
    <location>
        <begin position="267"/>
        <end position="287"/>
    </location>
</feature>
<keyword evidence="4 5" id="KW-0472">Membrane</keyword>
<comment type="caution">
    <text evidence="7">The sequence shown here is derived from an EMBL/GenBank/DDBJ whole genome shotgun (WGS) entry which is preliminary data.</text>
</comment>
<dbReference type="InterPro" id="IPR017452">
    <property type="entry name" value="GPCR_Rhodpsn_7TM"/>
</dbReference>
<accession>A0ABP0FP85</accession>
<protein>
    <recommendedName>
        <fullName evidence="6">G-protein coupled receptors family 1 profile domain-containing protein</fullName>
    </recommendedName>
</protein>
<evidence type="ECO:0000256" key="1">
    <source>
        <dbReference type="ARBA" id="ARBA00004370"/>
    </source>
</evidence>
<evidence type="ECO:0000256" key="4">
    <source>
        <dbReference type="ARBA" id="ARBA00023136"/>
    </source>
</evidence>
<dbReference type="PANTHER" id="PTHR24372">
    <property type="entry name" value="GLYCOPROTEIN HORMONE RECEPTOR"/>
    <property type="match status" value="1"/>
</dbReference>
<dbReference type="PROSITE" id="PS50262">
    <property type="entry name" value="G_PROTEIN_RECEP_F1_2"/>
    <property type="match status" value="1"/>
</dbReference>
<evidence type="ECO:0000313" key="7">
    <source>
        <dbReference type="EMBL" id="CAK8681166.1"/>
    </source>
</evidence>
<gene>
    <name evidence="7" type="ORF">CVLEPA_LOCUS11398</name>
</gene>
<evidence type="ECO:0000256" key="3">
    <source>
        <dbReference type="ARBA" id="ARBA00022989"/>
    </source>
</evidence>
<dbReference type="EMBL" id="CAWYQH010000079">
    <property type="protein sequence ID" value="CAK8681166.1"/>
    <property type="molecule type" value="Genomic_DNA"/>
</dbReference>
<keyword evidence="3 5" id="KW-1133">Transmembrane helix</keyword>
<evidence type="ECO:0000259" key="6">
    <source>
        <dbReference type="PROSITE" id="PS50262"/>
    </source>
</evidence>
<dbReference type="SUPFAM" id="SSF81321">
    <property type="entry name" value="Family A G protein-coupled receptor-like"/>
    <property type="match status" value="2"/>
</dbReference>
<feature type="transmembrane region" description="Helical" evidence="5">
    <location>
        <begin position="181"/>
        <end position="207"/>
    </location>
</feature>
<proteinExistence type="predicted"/>
<dbReference type="Proteomes" id="UP001642483">
    <property type="component" value="Unassembled WGS sequence"/>
</dbReference>
<keyword evidence="2 5" id="KW-0812">Transmembrane</keyword>
<feature type="transmembrane region" description="Helical" evidence="5">
    <location>
        <begin position="139"/>
        <end position="160"/>
    </location>
</feature>
<evidence type="ECO:0000256" key="5">
    <source>
        <dbReference type="SAM" id="Phobius"/>
    </source>
</evidence>
<feature type="transmembrane region" description="Helical" evidence="5">
    <location>
        <begin position="227"/>
        <end position="247"/>
    </location>
</feature>
<sequence>MSFTLFIVLGVQCAQINKDIRDGTCIKLPCLAEGKINNRSFYYICSLCDMPICSADPFLGSKSNLSLVKSEGSSENLHSTVDGNTMSWRNNLNTTLTNVSMNLFSDVECTGYSSCALSGEATLPPSDCEASSQPVYLSARFHICWIITAAILSANLAVVVRNISILRRKNSLLGNVAKLQAITILNLAAADFLTGINLLGITISTVVNPFDCTDSSTAAWLHSTPCSLLGAASFASTNVSTTALILITSVRMHSILKPYESVGIKKITWIAIGSWIFWTIVAVTPLLKFEVIRSVFIKSVKITNDHKTQKLSHQHILHTLNFLTKAASEACDLNYQDFLVPSNVSWSALISMSRKLNLLSPTDQVYFYDYYVHERICYAEYLSSFHDSSMFFTLAMAGFNALSFLYIASAYVVICRKTTIMPSSICQRNELCCVTEHSNDRPAFQDNRDMENKNAYSKIVIITLSNMFCTLPLSLLSIIFIVQTATDDLCAVNEHEKMIQTWVSVFATAFVPLNSLLNPFIYSAGMWGVLYKKLCRKKQEISKSSTTSSDLHIRVSA</sequence>
<name>A0ABP0FP85_CLALP</name>
<feature type="transmembrane region" description="Helical" evidence="5">
    <location>
        <begin position="390"/>
        <end position="414"/>
    </location>
</feature>
<feature type="transmembrane region" description="Helical" evidence="5">
    <location>
        <begin position="459"/>
        <end position="482"/>
    </location>
</feature>